<evidence type="ECO:0000256" key="7">
    <source>
        <dbReference type="HAMAP-Rule" id="MF_00323"/>
    </source>
</evidence>
<evidence type="ECO:0000313" key="10">
    <source>
        <dbReference type="EMBL" id="MDJ1484722.1"/>
    </source>
</evidence>
<dbReference type="SUPFAM" id="SSF53800">
    <property type="entry name" value="Chelatase"/>
    <property type="match status" value="1"/>
</dbReference>
<keyword evidence="7" id="KW-0963">Cytoplasm</keyword>
<dbReference type="PANTHER" id="PTHR11108:SF1">
    <property type="entry name" value="FERROCHELATASE, MITOCHONDRIAL"/>
    <property type="match status" value="1"/>
</dbReference>
<dbReference type="RefSeq" id="WP_313986371.1">
    <property type="nucleotide sequence ID" value="NZ_JASJOS010000016.1"/>
</dbReference>
<gene>
    <name evidence="7 10" type="primary">hemH</name>
    <name evidence="10" type="ORF">QNI16_29755</name>
</gene>
<dbReference type="GO" id="GO:0046872">
    <property type="term" value="F:metal ion binding"/>
    <property type="evidence" value="ECO:0007669"/>
    <property type="project" value="UniProtKB-KW"/>
</dbReference>
<keyword evidence="3 7" id="KW-0350">Heme biosynthesis</keyword>
<organism evidence="10 11">
    <name type="scientific">Xanthocytophaga flava</name>
    <dbReference type="NCBI Taxonomy" id="3048013"/>
    <lineage>
        <taxon>Bacteria</taxon>
        <taxon>Pseudomonadati</taxon>
        <taxon>Bacteroidota</taxon>
        <taxon>Cytophagia</taxon>
        <taxon>Cytophagales</taxon>
        <taxon>Rhodocytophagaceae</taxon>
        <taxon>Xanthocytophaga</taxon>
    </lineage>
</organism>
<keyword evidence="5 7" id="KW-0627">Porphyrin biosynthesis</keyword>
<comment type="function">
    <text evidence="7">Catalyzes the ferrous insertion into protoporphyrin IX.</text>
</comment>
<dbReference type="AlphaFoldDB" id="A0AAE3QSP4"/>
<evidence type="ECO:0000256" key="8">
    <source>
        <dbReference type="RuleBase" id="RU004185"/>
    </source>
</evidence>
<keyword evidence="4 7" id="KW-0456">Lyase</keyword>
<keyword evidence="2 7" id="KW-0408">Iron</keyword>
<dbReference type="HAMAP" id="MF_00323">
    <property type="entry name" value="Ferrochelatase"/>
    <property type="match status" value="1"/>
</dbReference>
<accession>A0AAE3QSP4</accession>
<dbReference type="InterPro" id="IPR001015">
    <property type="entry name" value="Ferrochelatase"/>
</dbReference>
<evidence type="ECO:0000256" key="2">
    <source>
        <dbReference type="ARBA" id="ARBA00023004"/>
    </source>
</evidence>
<comment type="similarity">
    <text evidence="1 7 8">Belongs to the ferrochelatase family.</text>
</comment>
<evidence type="ECO:0000313" key="11">
    <source>
        <dbReference type="Proteomes" id="UP001241110"/>
    </source>
</evidence>
<reference evidence="10" key="1">
    <citation type="submission" date="2023-05" db="EMBL/GenBank/DDBJ databases">
        <authorList>
            <person name="Zhang X."/>
        </authorList>
    </citation>
    <scope>NUCLEOTIDE SEQUENCE</scope>
    <source>
        <strain evidence="10">YF14B1</strain>
    </source>
</reference>
<name>A0AAE3QSP4_9BACT</name>
<dbReference type="Pfam" id="PF00762">
    <property type="entry name" value="Ferrochelatase"/>
    <property type="match status" value="1"/>
</dbReference>
<feature type="binding site" evidence="7">
    <location>
        <position position="323"/>
    </location>
    <ligand>
        <name>Fe(2+)</name>
        <dbReference type="ChEBI" id="CHEBI:29033"/>
    </ligand>
</feature>
<dbReference type="InterPro" id="IPR033659">
    <property type="entry name" value="Ferrochelatase_N"/>
</dbReference>
<dbReference type="EMBL" id="JASJOS010000016">
    <property type="protein sequence ID" value="MDJ1484722.1"/>
    <property type="molecule type" value="Genomic_DNA"/>
</dbReference>
<evidence type="ECO:0000256" key="4">
    <source>
        <dbReference type="ARBA" id="ARBA00023239"/>
    </source>
</evidence>
<dbReference type="GO" id="GO:0004325">
    <property type="term" value="F:ferrochelatase activity"/>
    <property type="evidence" value="ECO:0007669"/>
    <property type="project" value="UniProtKB-UniRule"/>
</dbReference>
<feature type="compositionally biased region" description="Low complexity" evidence="9">
    <location>
        <begin position="13"/>
        <end position="26"/>
    </location>
</feature>
<feature type="binding site" evidence="7">
    <location>
        <position position="221"/>
    </location>
    <ligand>
        <name>Fe(2+)</name>
        <dbReference type="ChEBI" id="CHEBI:29033"/>
    </ligand>
</feature>
<dbReference type="InterPro" id="IPR033644">
    <property type="entry name" value="Ferrochelatase_C"/>
</dbReference>
<keyword evidence="7" id="KW-0479">Metal-binding</keyword>
<dbReference type="GO" id="GO:0006783">
    <property type="term" value="P:heme biosynthetic process"/>
    <property type="evidence" value="ECO:0007669"/>
    <property type="project" value="UniProtKB-UniRule"/>
</dbReference>
<comment type="catalytic activity">
    <reaction evidence="7">
        <text>heme b + 2 H(+) = protoporphyrin IX + Fe(2+)</text>
        <dbReference type="Rhea" id="RHEA:22584"/>
        <dbReference type="ChEBI" id="CHEBI:15378"/>
        <dbReference type="ChEBI" id="CHEBI:29033"/>
        <dbReference type="ChEBI" id="CHEBI:57306"/>
        <dbReference type="ChEBI" id="CHEBI:60344"/>
        <dbReference type="EC" id="4.98.1.1"/>
    </reaction>
</comment>
<comment type="caution">
    <text evidence="10">The sequence shown here is derived from an EMBL/GenBank/DDBJ whole genome shotgun (WGS) entry which is preliminary data.</text>
</comment>
<dbReference type="Proteomes" id="UP001241110">
    <property type="component" value="Unassembled WGS sequence"/>
</dbReference>
<proteinExistence type="inferred from homology"/>
<dbReference type="CDD" id="cd03411">
    <property type="entry name" value="Ferrochelatase_N"/>
    <property type="match status" value="1"/>
</dbReference>
<sequence length="368" mass="42080">MKNKQNASFMVDTTASTSNNNTLSKTKTSSIHTGVLLVQLGTPDSPSVSDVRKYLREFLMDGRVIDYPYIPRFLLVNGIITTFRAPKSAKVYQKLWTKRGSPLKYYSEDVVQLLQQQLGDGYKVVLGMRYQNPSIESALEKLKDSGLEKIVVIPLFPQYASATSGSVHQKVMELVQDWQIIPSLHFISYFLDHPKFIEAFAEIGKRYMQQDSYEHYVFSYHGLPERQIRKGDASGMTCFKGDCCASWHAGNKQCYRAQCFETTRRLATALGIPEDKYTVCFQSRLGKEIWVQPYTEDVVKDLAKRNIKKVLAFSPAFVADCLETTIEVGEEYKELFEEHGGEHWQLVESLNTHPLWIELLTDLVKKQN</sequence>
<comment type="subcellular location">
    <subcellularLocation>
        <location evidence="7">Cytoplasm</location>
    </subcellularLocation>
</comment>
<evidence type="ECO:0000256" key="9">
    <source>
        <dbReference type="SAM" id="MobiDB-lite"/>
    </source>
</evidence>
<dbReference type="CDD" id="cd00419">
    <property type="entry name" value="Ferrochelatase_C"/>
    <property type="match status" value="1"/>
</dbReference>
<comment type="catalytic activity">
    <reaction evidence="6">
        <text>Fe-coproporphyrin III + 2 H(+) = coproporphyrin III + Fe(2+)</text>
        <dbReference type="Rhea" id="RHEA:49572"/>
        <dbReference type="ChEBI" id="CHEBI:15378"/>
        <dbReference type="ChEBI" id="CHEBI:29033"/>
        <dbReference type="ChEBI" id="CHEBI:68438"/>
        <dbReference type="ChEBI" id="CHEBI:131725"/>
        <dbReference type="EC" id="4.99.1.9"/>
    </reaction>
    <physiologicalReaction direction="right-to-left" evidence="6">
        <dbReference type="Rhea" id="RHEA:49574"/>
    </physiologicalReaction>
</comment>
<dbReference type="PANTHER" id="PTHR11108">
    <property type="entry name" value="FERROCHELATASE"/>
    <property type="match status" value="1"/>
</dbReference>
<evidence type="ECO:0000256" key="1">
    <source>
        <dbReference type="ARBA" id="ARBA00007718"/>
    </source>
</evidence>
<dbReference type="NCBIfam" id="TIGR00109">
    <property type="entry name" value="hemH"/>
    <property type="match status" value="1"/>
</dbReference>
<evidence type="ECO:0000256" key="6">
    <source>
        <dbReference type="ARBA" id="ARBA00024536"/>
    </source>
</evidence>
<feature type="region of interest" description="Disordered" evidence="9">
    <location>
        <begin position="1"/>
        <end position="26"/>
    </location>
</feature>
<protein>
    <recommendedName>
        <fullName evidence="7">Ferrochelatase</fullName>
        <ecNumber evidence="7">4.98.1.1</ecNumber>
    </recommendedName>
    <alternativeName>
        <fullName evidence="7">Heme synthase</fullName>
    </alternativeName>
    <alternativeName>
        <fullName evidence="7">Protoheme ferro-lyase</fullName>
    </alternativeName>
</protein>
<evidence type="ECO:0000256" key="5">
    <source>
        <dbReference type="ARBA" id="ARBA00023244"/>
    </source>
</evidence>
<dbReference type="Gene3D" id="3.40.50.1400">
    <property type="match status" value="2"/>
</dbReference>
<evidence type="ECO:0000256" key="3">
    <source>
        <dbReference type="ARBA" id="ARBA00023133"/>
    </source>
</evidence>
<dbReference type="EC" id="4.98.1.1" evidence="7"/>
<comment type="pathway">
    <text evidence="7">Porphyrin-containing compound metabolism; protoheme biosynthesis; protoheme from protoporphyrin-IX: step 1/1.</text>
</comment>
<dbReference type="GO" id="GO:0005737">
    <property type="term" value="C:cytoplasm"/>
    <property type="evidence" value="ECO:0007669"/>
    <property type="project" value="UniProtKB-SubCell"/>
</dbReference>